<evidence type="ECO:0000256" key="10">
    <source>
        <dbReference type="ARBA" id="ARBA00050776"/>
    </source>
</evidence>
<evidence type="ECO:0000259" key="11">
    <source>
        <dbReference type="Pfam" id="PF00266"/>
    </source>
</evidence>
<gene>
    <name evidence="13" type="ORF">SAMN06295900_105211</name>
</gene>
<evidence type="ECO:0000256" key="4">
    <source>
        <dbReference type="ARBA" id="ARBA00022679"/>
    </source>
</evidence>
<evidence type="ECO:0000256" key="7">
    <source>
        <dbReference type="ARBA" id="ARBA00022898"/>
    </source>
</evidence>
<comment type="similarity">
    <text evidence="2">Belongs to the class-V pyridoxal-phosphate-dependent aminotransferase family. NifS/IscS subfamily.</text>
</comment>
<dbReference type="PANTHER" id="PTHR11601">
    <property type="entry name" value="CYSTEINE DESULFURYLASE FAMILY MEMBER"/>
    <property type="match status" value="1"/>
</dbReference>
<dbReference type="PROSITE" id="PS00595">
    <property type="entry name" value="AA_TRANSFER_CLASS_5"/>
    <property type="match status" value="1"/>
</dbReference>
<dbReference type="GO" id="GO:0051537">
    <property type="term" value="F:2 iron, 2 sulfur cluster binding"/>
    <property type="evidence" value="ECO:0007669"/>
    <property type="project" value="UniProtKB-KW"/>
</dbReference>
<dbReference type="Pfam" id="PF04273">
    <property type="entry name" value="BLH_phosphatase"/>
    <property type="match status" value="1"/>
</dbReference>
<dbReference type="FunFam" id="3.40.640.10:FF:000003">
    <property type="entry name" value="Cysteine desulfurase IscS"/>
    <property type="match status" value="1"/>
</dbReference>
<dbReference type="InterPro" id="IPR020578">
    <property type="entry name" value="Aminotrans_V_PyrdxlP_BS"/>
</dbReference>
<dbReference type="Gene3D" id="3.40.640.10">
    <property type="entry name" value="Type I PLP-dependent aspartate aminotransferase-like (Major domain)"/>
    <property type="match status" value="1"/>
</dbReference>
<dbReference type="PANTHER" id="PTHR11601:SF34">
    <property type="entry name" value="CYSTEINE DESULFURASE"/>
    <property type="match status" value="1"/>
</dbReference>
<dbReference type="AlphaFoldDB" id="A0A1X7ECQ9"/>
<evidence type="ECO:0000313" key="13">
    <source>
        <dbReference type="EMBL" id="SMF31671.1"/>
    </source>
</evidence>
<name>A0A1X7ECQ9_TRICW</name>
<dbReference type="InterPro" id="IPR015424">
    <property type="entry name" value="PyrdxlP-dep_Trfase"/>
</dbReference>
<keyword evidence="9" id="KW-0411">Iron-sulfur</keyword>
<evidence type="ECO:0000256" key="6">
    <source>
        <dbReference type="ARBA" id="ARBA00022723"/>
    </source>
</evidence>
<comment type="catalytic activity">
    <reaction evidence="10">
        <text>(sulfur carrier)-H + L-cysteine = (sulfur carrier)-SH + L-alanine</text>
        <dbReference type="Rhea" id="RHEA:43892"/>
        <dbReference type="Rhea" id="RHEA-COMP:14737"/>
        <dbReference type="Rhea" id="RHEA-COMP:14739"/>
        <dbReference type="ChEBI" id="CHEBI:29917"/>
        <dbReference type="ChEBI" id="CHEBI:35235"/>
        <dbReference type="ChEBI" id="CHEBI:57972"/>
        <dbReference type="ChEBI" id="CHEBI:64428"/>
        <dbReference type="EC" id="2.8.1.7"/>
    </reaction>
</comment>
<organism evidence="13 14">
    <name type="scientific">Trinickia caryophylli</name>
    <name type="common">Paraburkholderia caryophylli</name>
    <dbReference type="NCBI Taxonomy" id="28094"/>
    <lineage>
        <taxon>Bacteria</taxon>
        <taxon>Pseudomonadati</taxon>
        <taxon>Pseudomonadota</taxon>
        <taxon>Betaproteobacteria</taxon>
        <taxon>Burkholderiales</taxon>
        <taxon>Burkholderiaceae</taxon>
        <taxon>Trinickia</taxon>
    </lineage>
</organism>
<dbReference type="GO" id="GO:0031071">
    <property type="term" value="F:cysteine desulfurase activity"/>
    <property type="evidence" value="ECO:0007669"/>
    <property type="project" value="UniProtKB-EC"/>
</dbReference>
<accession>A0A1X7ECQ9</accession>
<dbReference type="InterPro" id="IPR015422">
    <property type="entry name" value="PyrdxlP-dep_Trfase_small"/>
</dbReference>
<reference evidence="14" key="1">
    <citation type="submission" date="2017-04" db="EMBL/GenBank/DDBJ databases">
        <authorList>
            <person name="Varghese N."/>
            <person name="Submissions S."/>
        </authorList>
    </citation>
    <scope>NUCLEOTIDE SEQUENCE [LARGE SCALE GENOMIC DNA]</scope>
    <source>
        <strain evidence="14">Ballard 720</strain>
    </source>
</reference>
<dbReference type="Proteomes" id="UP000192911">
    <property type="component" value="Unassembled WGS sequence"/>
</dbReference>
<dbReference type="Pfam" id="PF00266">
    <property type="entry name" value="Aminotran_5"/>
    <property type="match status" value="1"/>
</dbReference>
<keyword evidence="14" id="KW-1185">Reference proteome</keyword>
<evidence type="ECO:0000256" key="8">
    <source>
        <dbReference type="ARBA" id="ARBA00023004"/>
    </source>
</evidence>
<feature type="domain" description="Beta-lactamase hydrolase-like protein phosphatase-like" evidence="12">
    <location>
        <begin position="400"/>
        <end position="496"/>
    </location>
</feature>
<dbReference type="InterPro" id="IPR005939">
    <property type="entry name" value="BLH_phosphatase-like"/>
</dbReference>
<dbReference type="Gene3D" id="3.90.190.10">
    <property type="entry name" value="Protein tyrosine phosphatase superfamily"/>
    <property type="match status" value="1"/>
</dbReference>
<dbReference type="NCBIfam" id="TIGR01244">
    <property type="entry name" value="TIGR01244 family sulfur transferase"/>
    <property type="match status" value="1"/>
</dbReference>
<dbReference type="InterPro" id="IPR029021">
    <property type="entry name" value="Prot-tyrosine_phosphatase-like"/>
</dbReference>
<protein>
    <recommendedName>
        <fullName evidence="3">cysteine desulfurase</fullName>
        <ecNumber evidence="3">2.8.1.7</ecNumber>
    </recommendedName>
</protein>
<sequence length="504" mass="53031">MIAPLPCGKKTKMSDSNALHYLDYAATTPADPRVIESMTACLGMDGVFGNPASTSHRAGTLARAKVERAREQVAALIGAHADEIVWTSGATESNNLALKGFADAEADRRHLVTSRIEHKAILDTMASLAQRGLSVTYVAPTRDGEITVDAVAAAIGRETGLVSLMLVNNELGTLTDIAAIARVVHAVGALLHVDAAQALGKTPIDVRALGIDMMSMSAHKVYGPKGIGALFVRREVLARIAPQMHGGGHERGLRSGTLATHQIVGMGTACELAAQELESGTAPVSALSARLRDSIAALGNVTHNAHAARRIPHTLSLTVNEPGFFPFMLGDALAVSSTSACNSAAGKPSHVLTAIGLDPAAASRTVRISFGRFTADEDVDFAIACFQRAIEQCRSATSTGFTASRQITPGELSAIRDAGFRSVICNRPDGESIEQPRFDDIAAAARELGLQARYLPVTSGQIGDAEVGAFAALFDALPKPVLAYCRTGNRSRMLWSRLEARQVA</sequence>
<comment type="cofactor">
    <cofactor evidence="1">
        <name>pyridoxal 5'-phosphate</name>
        <dbReference type="ChEBI" id="CHEBI:597326"/>
    </cofactor>
</comment>
<dbReference type="EMBL" id="FXAH01000005">
    <property type="protein sequence ID" value="SMF31671.1"/>
    <property type="molecule type" value="Genomic_DNA"/>
</dbReference>
<keyword evidence="6" id="KW-0479">Metal-binding</keyword>
<dbReference type="InterPro" id="IPR015421">
    <property type="entry name" value="PyrdxlP-dep_Trfase_major"/>
</dbReference>
<keyword evidence="7" id="KW-0663">Pyridoxal phosphate</keyword>
<keyword evidence="8" id="KW-0408">Iron</keyword>
<dbReference type="InterPro" id="IPR000192">
    <property type="entry name" value="Aminotrans_V_dom"/>
</dbReference>
<dbReference type="SUPFAM" id="SSF53383">
    <property type="entry name" value="PLP-dependent transferases"/>
    <property type="match status" value="1"/>
</dbReference>
<evidence type="ECO:0000256" key="1">
    <source>
        <dbReference type="ARBA" id="ARBA00001933"/>
    </source>
</evidence>
<keyword evidence="4" id="KW-0808">Transferase</keyword>
<evidence type="ECO:0000313" key="14">
    <source>
        <dbReference type="Proteomes" id="UP000192911"/>
    </source>
</evidence>
<evidence type="ECO:0000259" key="12">
    <source>
        <dbReference type="Pfam" id="PF04273"/>
    </source>
</evidence>
<evidence type="ECO:0000256" key="2">
    <source>
        <dbReference type="ARBA" id="ARBA00006490"/>
    </source>
</evidence>
<dbReference type="STRING" id="28094.SAMN06295900_105211"/>
<evidence type="ECO:0000256" key="9">
    <source>
        <dbReference type="ARBA" id="ARBA00023014"/>
    </source>
</evidence>
<evidence type="ECO:0000256" key="3">
    <source>
        <dbReference type="ARBA" id="ARBA00012239"/>
    </source>
</evidence>
<keyword evidence="5" id="KW-0001">2Fe-2S</keyword>
<dbReference type="GO" id="GO:0016787">
    <property type="term" value="F:hydrolase activity"/>
    <property type="evidence" value="ECO:0007669"/>
    <property type="project" value="InterPro"/>
</dbReference>
<evidence type="ECO:0000256" key="5">
    <source>
        <dbReference type="ARBA" id="ARBA00022714"/>
    </source>
</evidence>
<dbReference type="GO" id="GO:0046872">
    <property type="term" value="F:metal ion binding"/>
    <property type="evidence" value="ECO:0007669"/>
    <property type="project" value="UniProtKB-KW"/>
</dbReference>
<feature type="domain" description="Aminotransferase class V" evidence="11">
    <location>
        <begin position="20"/>
        <end position="380"/>
    </location>
</feature>
<dbReference type="Gene3D" id="3.90.1150.10">
    <property type="entry name" value="Aspartate Aminotransferase, domain 1"/>
    <property type="match status" value="1"/>
</dbReference>
<dbReference type="EC" id="2.8.1.7" evidence="3"/>
<proteinExistence type="inferred from homology"/>